<proteinExistence type="predicted"/>
<evidence type="ECO:0000259" key="1">
    <source>
        <dbReference type="Pfam" id="PF18029"/>
    </source>
</evidence>
<dbReference type="Pfam" id="PF18029">
    <property type="entry name" value="Glyoxalase_6"/>
    <property type="match status" value="1"/>
</dbReference>
<keyword evidence="3" id="KW-1185">Reference proteome</keyword>
<accession>A0ABV3ZPZ1</accession>
<evidence type="ECO:0000313" key="2">
    <source>
        <dbReference type="EMBL" id="MEX8191239.1"/>
    </source>
</evidence>
<sequence>MSGPAAAGVLIYAKHRDALANFYGRVLGMQQLHRDEHLTVMASPQLQLVVHAIPEAIASQVSIASPPARRENVALKFFATVASIAEAASAAEALGGQVFDERWQGPGFAVCNAMDCEGNVFQLREWTAGHA</sequence>
<name>A0ABV3ZPZ1_9BURK</name>
<dbReference type="Gene3D" id="3.10.180.10">
    <property type="entry name" value="2,3-Dihydroxybiphenyl 1,2-Dioxygenase, domain 1"/>
    <property type="match status" value="1"/>
</dbReference>
<reference evidence="2 3" key="1">
    <citation type="journal article" date="2013" name="Int. J. Syst. Evol. Microbiol.">
        <title>Comamonas guangdongensis sp. nov., isolated from subterranean forest sediment, and emended description of the genus Comamonas.</title>
        <authorList>
            <person name="Zhang J."/>
            <person name="Wang Y."/>
            <person name="Zhou S."/>
            <person name="Wu C."/>
            <person name="He J."/>
            <person name="Li F."/>
        </authorList>
    </citation>
    <scope>NUCLEOTIDE SEQUENCE [LARGE SCALE GENOMIC DNA]</scope>
    <source>
        <strain evidence="2 3">CCTCC AB2011133</strain>
    </source>
</reference>
<feature type="domain" description="Glyoxalase-like" evidence="1">
    <location>
        <begin position="11"/>
        <end position="123"/>
    </location>
</feature>
<organism evidence="2 3">
    <name type="scientific">Comamonas guangdongensis</name>
    <dbReference type="NCBI Taxonomy" id="510515"/>
    <lineage>
        <taxon>Bacteria</taxon>
        <taxon>Pseudomonadati</taxon>
        <taxon>Pseudomonadota</taxon>
        <taxon>Betaproteobacteria</taxon>
        <taxon>Burkholderiales</taxon>
        <taxon>Comamonadaceae</taxon>
        <taxon>Comamonas</taxon>
    </lineage>
</organism>
<dbReference type="InterPro" id="IPR041581">
    <property type="entry name" value="Glyoxalase_6"/>
</dbReference>
<dbReference type="Proteomes" id="UP001561046">
    <property type="component" value="Unassembled WGS sequence"/>
</dbReference>
<gene>
    <name evidence="2" type="ORF">AB6724_00130</name>
</gene>
<dbReference type="SUPFAM" id="SSF54593">
    <property type="entry name" value="Glyoxalase/Bleomycin resistance protein/Dihydroxybiphenyl dioxygenase"/>
    <property type="match status" value="1"/>
</dbReference>
<comment type="caution">
    <text evidence="2">The sequence shown here is derived from an EMBL/GenBank/DDBJ whole genome shotgun (WGS) entry which is preliminary data.</text>
</comment>
<protein>
    <submittedName>
        <fullName evidence="2">VOC family protein</fullName>
    </submittedName>
</protein>
<dbReference type="EMBL" id="JBFYGN010000001">
    <property type="protein sequence ID" value="MEX8191239.1"/>
    <property type="molecule type" value="Genomic_DNA"/>
</dbReference>
<dbReference type="RefSeq" id="WP_369336472.1">
    <property type="nucleotide sequence ID" value="NZ_JBFYGN010000001.1"/>
</dbReference>
<evidence type="ECO:0000313" key="3">
    <source>
        <dbReference type="Proteomes" id="UP001561046"/>
    </source>
</evidence>
<dbReference type="InterPro" id="IPR029068">
    <property type="entry name" value="Glyas_Bleomycin-R_OHBP_Dase"/>
</dbReference>